<dbReference type="EMBL" id="CP122566">
    <property type="protein sequence ID" value="WGH93886.1"/>
    <property type="molecule type" value="Genomic_DNA"/>
</dbReference>
<organism evidence="6 7">
    <name type="scientific">Auritidibacter ignavus</name>
    <dbReference type="NCBI Taxonomy" id="678932"/>
    <lineage>
        <taxon>Bacteria</taxon>
        <taxon>Bacillati</taxon>
        <taxon>Actinomycetota</taxon>
        <taxon>Actinomycetes</taxon>
        <taxon>Micrococcales</taxon>
        <taxon>Micrococcaceae</taxon>
        <taxon>Auritidibacter</taxon>
    </lineage>
</organism>
<evidence type="ECO:0000313" key="6">
    <source>
        <dbReference type="EMBL" id="WGH93886.1"/>
    </source>
</evidence>
<keyword evidence="7" id="KW-1185">Reference proteome</keyword>
<keyword evidence="4" id="KW-0961">Cell wall biogenesis/degradation</keyword>
<sequence>MPYYTGLARVARTTGYPVKEISGWKTRGNGTMNTVQSVMCHHTAGGSRGNYPSMNVVKNGRPGLSGPLAHYGIGRDGTIYVIAAGIAYHAGKVSKTAYTNRHSIGIEAENTGTGERWSDAQLDAYVKLCRALIDEFGLPVSAVVGHKEAAVPKGRKVDPAFIRPRMSMNDFRRYVKRGYYTKAGKTTAKKNNTRKDWLSMATEAQLRKIIREETRLAKWSYKPKNDDWDMCAYNRETYKLLKDLNKKVAKKVWGYKNQYAKRDIYGYVRETNKASVATQGELAGILKALEQLSEGKKVNLAEVRKAAQEGVAKAIKDLEADVTLTVSADKEDD</sequence>
<proteinExistence type="predicted"/>
<dbReference type="GO" id="GO:0009254">
    <property type="term" value="P:peptidoglycan turnover"/>
    <property type="evidence" value="ECO:0007669"/>
    <property type="project" value="TreeGrafter"/>
</dbReference>
<evidence type="ECO:0000313" key="7">
    <source>
        <dbReference type="Proteomes" id="UP001224674"/>
    </source>
</evidence>
<dbReference type="AlphaFoldDB" id="A0AAJ6DD67"/>
<dbReference type="GO" id="GO:0071555">
    <property type="term" value="P:cell wall organization"/>
    <property type="evidence" value="ECO:0007669"/>
    <property type="project" value="UniProtKB-KW"/>
</dbReference>
<dbReference type="InterPro" id="IPR002502">
    <property type="entry name" value="Amidase_domain"/>
</dbReference>
<gene>
    <name evidence="6" type="ORF">QDX21_03545</name>
</gene>
<evidence type="ECO:0000256" key="2">
    <source>
        <dbReference type="ARBA" id="ARBA00011901"/>
    </source>
</evidence>
<dbReference type="RefSeq" id="WP_279675166.1">
    <property type="nucleotide sequence ID" value="NZ_CP122566.1"/>
</dbReference>
<evidence type="ECO:0000256" key="4">
    <source>
        <dbReference type="ARBA" id="ARBA00023316"/>
    </source>
</evidence>
<feature type="domain" description="N-acetylmuramoyl-L-alanine amidase" evidence="5">
    <location>
        <begin position="23"/>
        <end position="160"/>
    </location>
</feature>
<dbReference type="Gene3D" id="3.40.80.10">
    <property type="entry name" value="Peptidoglycan recognition protein-like"/>
    <property type="match status" value="1"/>
</dbReference>
<comment type="catalytic activity">
    <reaction evidence="1">
        <text>Hydrolyzes the link between N-acetylmuramoyl residues and L-amino acid residues in certain cell-wall glycopeptides.</text>
        <dbReference type="EC" id="3.5.1.28"/>
    </reaction>
</comment>
<dbReference type="GO" id="GO:0009253">
    <property type="term" value="P:peptidoglycan catabolic process"/>
    <property type="evidence" value="ECO:0007669"/>
    <property type="project" value="InterPro"/>
</dbReference>
<dbReference type="CDD" id="cd06583">
    <property type="entry name" value="PGRP"/>
    <property type="match status" value="1"/>
</dbReference>
<evidence type="ECO:0000256" key="1">
    <source>
        <dbReference type="ARBA" id="ARBA00001561"/>
    </source>
</evidence>
<reference evidence="6 7" key="1">
    <citation type="submission" date="2023-03" db="EMBL/GenBank/DDBJ databases">
        <title>Complete genome sequences of several Auritidibacter ignavus strains isolated from ear infections.</title>
        <authorList>
            <person name="Baehr T."/>
            <person name="Baumhoegger A.M."/>
        </authorList>
    </citation>
    <scope>NUCLEOTIDE SEQUENCE [LARGE SCALE GENOMIC DNA]</scope>
    <source>
        <strain evidence="6 7">BABAE-6</strain>
    </source>
</reference>
<evidence type="ECO:0000259" key="5">
    <source>
        <dbReference type="SMART" id="SM00644"/>
    </source>
</evidence>
<dbReference type="Pfam" id="PF01510">
    <property type="entry name" value="Amidase_2"/>
    <property type="match status" value="1"/>
</dbReference>
<dbReference type="EC" id="3.5.1.28" evidence="2"/>
<accession>A0AAJ6DD67</accession>
<dbReference type="InterPro" id="IPR036505">
    <property type="entry name" value="Amidase/PGRP_sf"/>
</dbReference>
<dbReference type="InterPro" id="IPR051206">
    <property type="entry name" value="NAMLAA_amidase_2"/>
</dbReference>
<dbReference type="SUPFAM" id="SSF55846">
    <property type="entry name" value="N-acetylmuramoyl-L-alanine amidase-like"/>
    <property type="match status" value="1"/>
</dbReference>
<dbReference type="GO" id="GO:0008745">
    <property type="term" value="F:N-acetylmuramoyl-L-alanine amidase activity"/>
    <property type="evidence" value="ECO:0007669"/>
    <property type="project" value="UniProtKB-EC"/>
</dbReference>
<protein>
    <recommendedName>
        <fullName evidence="2">N-acetylmuramoyl-L-alanine amidase</fullName>
        <ecNumber evidence="2">3.5.1.28</ecNumber>
    </recommendedName>
</protein>
<dbReference type="SMART" id="SM00644">
    <property type="entry name" value="Ami_2"/>
    <property type="match status" value="1"/>
</dbReference>
<keyword evidence="3" id="KW-0378">Hydrolase</keyword>
<dbReference type="PANTHER" id="PTHR30417">
    <property type="entry name" value="N-ACETYLMURAMOYL-L-ALANINE AMIDASE AMID"/>
    <property type="match status" value="1"/>
</dbReference>
<dbReference type="Proteomes" id="UP001224674">
    <property type="component" value="Chromosome"/>
</dbReference>
<name>A0AAJ6DD67_9MICC</name>
<dbReference type="PANTHER" id="PTHR30417:SF1">
    <property type="entry name" value="N-ACETYLMURAMOYL-L-ALANINE AMIDASE AMID"/>
    <property type="match status" value="1"/>
</dbReference>
<evidence type="ECO:0000256" key="3">
    <source>
        <dbReference type="ARBA" id="ARBA00022801"/>
    </source>
</evidence>